<gene>
    <name evidence="5" type="ORF">FAZ15_15065</name>
</gene>
<evidence type="ECO:0000313" key="5">
    <source>
        <dbReference type="EMBL" id="TJZ54793.1"/>
    </source>
</evidence>
<dbReference type="PANTHER" id="PTHR15108">
    <property type="entry name" value="N-ACYLGLUCOSAMINE-2-EPIMERASE"/>
    <property type="match status" value="1"/>
</dbReference>
<evidence type="ECO:0000313" key="6">
    <source>
        <dbReference type="Proteomes" id="UP000306808"/>
    </source>
</evidence>
<dbReference type="GO" id="GO:0047736">
    <property type="term" value="F:cellobiose epimerase activity"/>
    <property type="evidence" value="ECO:0007669"/>
    <property type="project" value="UniProtKB-UniRule"/>
</dbReference>
<dbReference type="Gene3D" id="1.50.10.10">
    <property type="match status" value="1"/>
</dbReference>
<keyword evidence="6" id="KW-1185">Reference proteome</keyword>
<dbReference type="OrthoDB" id="5141876at2"/>
<evidence type="ECO:0000256" key="4">
    <source>
        <dbReference type="HAMAP-Rule" id="MF_00929"/>
    </source>
</evidence>
<evidence type="ECO:0000256" key="3">
    <source>
        <dbReference type="ARBA" id="ARBA00023235"/>
    </source>
</evidence>
<dbReference type="HAMAP" id="MF_00929">
    <property type="entry name" value="Cellobiose_2_epim"/>
    <property type="match status" value="1"/>
</dbReference>
<proteinExistence type="inferred from homology"/>
<dbReference type="SUPFAM" id="SSF48208">
    <property type="entry name" value="Six-hairpin glycosidases"/>
    <property type="match status" value="1"/>
</dbReference>
<comment type="function">
    <text evidence="4">Catalyzes the reversible epimerization of cellobiose to 4-O-beta-D-glucopyranosyl-D-mannose (Glc-Man).</text>
</comment>
<comment type="similarity">
    <text evidence="2">Belongs to the N-acylglucosamine 2-epimerase family.</text>
</comment>
<dbReference type="EC" id="5.1.3.11" evidence="4"/>
<organism evidence="5 6">
    <name type="scientific">Sphingobacterium olei</name>
    <dbReference type="NCBI Taxonomy" id="2571155"/>
    <lineage>
        <taxon>Bacteria</taxon>
        <taxon>Pseudomonadati</taxon>
        <taxon>Bacteroidota</taxon>
        <taxon>Sphingobacteriia</taxon>
        <taxon>Sphingobacteriales</taxon>
        <taxon>Sphingobacteriaceae</taxon>
        <taxon>Sphingobacterium</taxon>
    </lineage>
</organism>
<accession>A0A4U0NKY9</accession>
<dbReference type="AlphaFoldDB" id="A0A4U0NKY9"/>
<dbReference type="RefSeq" id="WP_136902153.1">
    <property type="nucleotide sequence ID" value="NZ_SUME01000006.1"/>
</dbReference>
<reference evidence="5 6" key="1">
    <citation type="submission" date="2019-04" db="EMBL/GenBank/DDBJ databases">
        <title>Sphingobacterium olei sp. nov., isolated from oil-contaminated soil.</title>
        <authorList>
            <person name="Liu B."/>
        </authorList>
    </citation>
    <scope>NUCLEOTIDE SEQUENCE [LARGE SCALE GENOMIC DNA]</scope>
    <source>
        <strain evidence="5 6">HAL-9</strain>
    </source>
</reference>
<sequence length="386" mass="44869">MDGFKKELENNILHFWEEKMVDEEHDGFYGAIDGKNRLLPKANKGAVMNARVLWTFSAAYRVLQEKRYLSMAKRAFVYIKKYFLDLQQGGVFWEVDYLGKPVNRKKQTYAQGFALYAFSEYYRATGEEEALDLAIALFHAIETCKDEKLGGYWEAFTEDWQPIADMRLSEKDENEAKTMNTHLHILEAYTNLIRVWPDERLLVAQHDLIRVFLDQILNTETGHLQLFFDREWNTKGDVISYGHDIEAAWLLWEAVTVLGNVELQDEVRLVAGKIAAAAAEGILPDGSMAYELKNGHLDKERHWWVQAEAVVGYQYMAMILEDETSKQRAEALWCYIQQHIVDKENGEWYWSRLEDGSANDQDDKAGFWKCPYHNGRMCLEMMAKGI</sequence>
<keyword evidence="3 4" id="KW-0413">Isomerase</keyword>
<dbReference type="GO" id="GO:0005975">
    <property type="term" value="P:carbohydrate metabolic process"/>
    <property type="evidence" value="ECO:0007669"/>
    <property type="project" value="InterPro"/>
</dbReference>
<dbReference type="Pfam" id="PF07221">
    <property type="entry name" value="GlcNAc_2-epim"/>
    <property type="match status" value="1"/>
</dbReference>
<evidence type="ECO:0000256" key="1">
    <source>
        <dbReference type="ARBA" id="ARBA00001470"/>
    </source>
</evidence>
<evidence type="ECO:0000256" key="2">
    <source>
        <dbReference type="ARBA" id="ARBA00008558"/>
    </source>
</evidence>
<dbReference type="InterPro" id="IPR010819">
    <property type="entry name" value="AGE/CE"/>
</dbReference>
<comment type="caution">
    <text evidence="5">The sequence shown here is derived from an EMBL/GenBank/DDBJ whole genome shotgun (WGS) entry which is preliminary data.</text>
</comment>
<comment type="catalytic activity">
    <reaction evidence="1 4">
        <text>D-cellobiose = beta-D-glucosyl-(1-&gt;4)-D-mannopyranose</text>
        <dbReference type="Rhea" id="RHEA:23384"/>
        <dbReference type="ChEBI" id="CHEBI:17057"/>
        <dbReference type="ChEBI" id="CHEBI:47931"/>
        <dbReference type="EC" id="5.1.3.11"/>
    </reaction>
</comment>
<name>A0A4U0NKY9_9SPHI</name>
<dbReference type="InterPro" id="IPR012341">
    <property type="entry name" value="6hp_glycosidase-like_sf"/>
</dbReference>
<dbReference type="InterPro" id="IPR008928">
    <property type="entry name" value="6-hairpin_glycosidase_sf"/>
</dbReference>
<dbReference type="Proteomes" id="UP000306808">
    <property type="component" value="Unassembled WGS sequence"/>
</dbReference>
<comment type="similarity">
    <text evidence="4">Belongs to the cellobiose 2-epimerase family.</text>
</comment>
<protein>
    <recommendedName>
        <fullName evidence="4">Cellobiose 2-epimerase</fullName>
        <shortName evidence="4">CE</shortName>
        <ecNumber evidence="4">5.1.3.11</ecNumber>
    </recommendedName>
</protein>
<dbReference type="EMBL" id="SUME01000006">
    <property type="protein sequence ID" value="TJZ54793.1"/>
    <property type="molecule type" value="Genomic_DNA"/>
</dbReference>
<dbReference type="InterPro" id="IPR028584">
    <property type="entry name" value="Cellobiose_2_epim"/>
</dbReference>